<dbReference type="InterPro" id="IPR015422">
    <property type="entry name" value="PyrdxlP-dep_Trfase_small"/>
</dbReference>
<dbReference type="AlphaFoldDB" id="A0A1M6UDZ0"/>
<dbReference type="GO" id="GO:0005737">
    <property type="term" value="C:cytoplasm"/>
    <property type="evidence" value="ECO:0007669"/>
    <property type="project" value="TreeGrafter"/>
</dbReference>
<evidence type="ECO:0000256" key="6">
    <source>
        <dbReference type="ARBA" id="ARBA00068008"/>
    </source>
</evidence>
<evidence type="ECO:0000256" key="1">
    <source>
        <dbReference type="ARBA" id="ARBA00001933"/>
    </source>
</evidence>
<protein>
    <recommendedName>
        <fullName evidence="6">Cystathionine gamma-synthase</fullName>
        <ecNumber evidence="5">2.5.1.48</ecNumber>
    </recommendedName>
    <alternativeName>
        <fullName evidence="7">O-succinylhomoserine (thiol)-lyase</fullName>
    </alternativeName>
</protein>
<reference evidence="10 11" key="1">
    <citation type="submission" date="2016-11" db="EMBL/GenBank/DDBJ databases">
        <authorList>
            <person name="Jaros S."/>
            <person name="Januszkiewicz K."/>
            <person name="Wedrychowicz H."/>
        </authorList>
    </citation>
    <scope>NUCLEOTIDE SEQUENCE [LARGE SCALE GENOMIC DNA]</scope>
    <source>
        <strain evidence="10 11">CGMCC 4.2025</strain>
    </source>
</reference>
<evidence type="ECO:0000256" key="5">
    <source>
        <dbReference type="ARBA" id="ARBA00066530"/>
    </source>
</evidence>
<dbReference type="GO" id="GO:0030170">
    <property type="term" value="F:pyridoxal phosphate binding"/>
    <property type="evidence" value="ECO:0007669"/>
    <property type="project" value="InterPro"/>
</dbReference>
<evidence type="ECO:0000313" key="11">
    <source>
        <dbReference type="Proteomes" id="UP000184111"/>
    </source>
</evidence>
<dbReference type="SUPFAM" id="SSF53383">
    <property type="entry name" value="PLP-dependent transferases"/>
    <property type="match status" value="1"/>
</dbReference>
<feature type="modified residue" description="N6-(pyridoxal phosphate)lysine" evidence="8">
    <location>
        <position position="200"/>
    </location>
</feature>
<dbReference type="PANTHER" id="PTHR11808:SF15">
    <property type="entry name" value="CYSTATHIONINE GAMMA-LYASE"/>
    <property type="match status" value="1"/>
</dbReference>
<keyword evidence="11" id="KW-1185">Reference proteome</keyword>
<keyword evidence="10" id="KW-0456">Lyase</keyword>
<dbReference type="EC" id="2.5.1.48" evidence="5"/>
<comment type="similarity">
    <text evidence="2 9">Belongs to the trans-sulfuration enzymes family.</text>
</comment>
<dbReference type="RefSeq" id="WP_073492791.1">
    <property type="nucleotide sequence ID" value="NZ_FRBI01000001.1"/>
</dbReference>
<sequence>MSDQHFETLAIHAGQPADATTGAVVTPIYQVSTYKQDGVGGLRGGYEYSRSANPTRTALEQNLAALEGGVRGLAFASGLAAEDCLLRTLLAPGDHVVIPNDAYGGTFRLFAKVVERWGVTWSVADTSDVQAVRDAVRPETKAIWVETPSNPLLGVTDIAALAGVARQAGVRLVVDNTFASPYLQQPLALGADVVVHSTTKYMGGHSDVVGGALVTSDTALGEELAYHQNAMGAVAGPFDAWLVMRGIKTLAVRMDRHSANAARVAELLAAHPRVHQVYYPGLPEHPGHEVAAKQMRAFGGMVSFRVDGGEDAAVAVCDRAKLFTLGESLGGVESLIEHPGRMTHASVAGSALEVPADLVRLSVGIEALDDLLADLTQALG</sequence>
<dbReference type="Pfam" id="PF01053">
    <property type="entry name" value="Cys_Met_Meta_PP"/>
    <property type="match status" value="1"/>
</dbReference>
<dbReference type="InterPro" id="IPR015421">
    <property type="entry name" value="PyrdxlP-dep_Trfase_major"/>
</dbReference>
<dbReference type="NCBIfam" id="NF005871">
    <property type="entry name" value="PRK07811.1"/>
    <property type="match status" value="1"/>
</dbReference>
<organism evidence="10 11">
    <name type="scientific">Actinacidiphila paucisporea</name>
    <dbReference type="NCBI Taxonomy" id="310782"/>
    <lineage>
        <taxon>Bacteria</taxon>
        <taxon>Bacillati</taxon>
        <taxon>Actinomycetota</taxon>
        <taxon>Actinomycetes</taxon>
        <taxon>Kitasatosporales</taxon>
        <taxon>Streptomycetaceae</taxon>
        <taxon>Actinacidiphila</taxon>
    </lineage>
</organism>
<dbReference type="EMBL" id="FRBI01000001">
    <property type="protein sequence ID" value="SHK67396.1"/>
    <property type="molecule type" value="Genomic_DNA"/>
</dbReference>
<dbReference type="InterPro" id="IPR015424">
    <property type="entry name" value="PyrdxlP-dep_Trfase"/>
</dbReference>
<proteinExistence type="inferred from homology"/>
<evidence type="ECO:0000256" key="9">
    <source>
        <dbReference type="RuleBase" id="RU362118"/>
    </source>
</evidence>
<dbReference type="FunFam" id="3.40.640.10:FF:000009">
    <property type="entry name" value="Cystathionine gamma-synthase homolog"/>
    <property type="match status" value="1"/>
</dbReference>
<dbReference type="OrthoDB" id="9780685at2"/>
<comment type="cofactor">
    <cofactor evidence="1 9">
        <name>pyridoxal 5'-phosphate</name>
        <dbReference type="ChEBI" id="CHEBI:597326"/>
    </cofactor>
</comment>
<dbReference type="CDD" id="cd00614">
    <property type="entry name" value="CGS_like"/>
    <property type="match status" value="1"/>
</dbReference>
<dbReference type="FunFam" id="3.90.1150.10:FF:000008">
    <property type="entry name" value="Cystathionine gamma-synthase"/>
    <property type="match status" value="1"/>
</dbReference>
<evidence type="ECO:0000313" key="10">
    <source>
        <dbReference type="EMBL" id="SHK67396.1"/>
    </source>
</evidence>
<dbReference type="GO" id="GO:0019346">
    <property type="term" value="P:transsulfuration"/>
    <property type="evidence" value="ECO:0007669"/>
    <property type="project" value="InterPro"/>
</dbReference>
<dbReference type="InterPro" id="IPR000277">
    <property type="entry name" value="Cys/Met-Metab_PyrdxlP-dep_enz"/>
</dbReference>
<gene>
    <name evidence="10" type="ORF">SAMN05216499_101335</name>
</gene>
<dbReference type="PANTHER" id="PTHR11808">
    <property type="entry name" value="TRANS-SULFURATION ENZYME FAMILY MEMBER"/>
    <property type="match status" value="1"/>
</dbReference>
<dbReference type="InterPro" id="IPR054542">
    <property type="entry name" value="Cys_met_metab_PP"/>
</dbReference>
<evidence type="ECO:0000256" key="8">
    <source>
        <dbReference type="PIRSR" id="PIRSR001434-2"/>
    </source>
</evidence>
<evidence type="ECO:0000256" key="7">
    <source>
        <dbReference type="ARBA" id="ARBA00083849"/>
    </source>
</evidence>
<dbReference type="PROSITE" id="PS00868">
    <property type="entry name" value="CYS_MET_METAB_PP"/>
    <property type="match status" value="1"/>
</dbReference>
<dbReference type="Gene3D" id="3.90.1150.10">
    <property type="entry name" value="Aspartate Aminotransferase, domain 1"/>
    <property type="match status" value="1"/>
</dbReference>
<dbReference type="Gene3D" id="3.40.640.10">
    <property type="entry name" value="Type I PLP-dependent aspartate aminotransferase-like (Major domain)"/>
    <property type="match status" value="1"/>
</dbReference>
<name>A0A1M6UDZ0_9ACTN</name>
<evidence type="ECO:0000256" key="3">
    <source>
        <dbReference type="ARBA" id="ARBA00022898"/>
    </source>
</evidence>
<dbReference type="PIRSF" id="PIRSF001434">
    <property type="entry name" value="CGS"/>
    <property type="match status" value="1"/>
</dbReference>
<dbReference type="Proteomes" id="UP000184111">
    <property type="component" value="Unassembled WGS sequence"/>
</dbReference>
<accession>A0A1M6UDZ0</accession>
<dbReference type="GO" id="GO:0019343">
    <property type="term" value="P:cysteine biosynthetic process via cystathionine"/>
    <property type="evidence" value="ECO:0007669"/>
    <property type="project" value="TreeGrafter"/>
</dbReference>
<keyword evidence="3 8" id="KW-0663">Pyridoxal phosphate</keyword>
<dbReference type="GO" id="GO:0003962">
    <property type="term" value="F:cystathionine gamma-synthase activity"/>
    <property type="evidence" value="ECO:0007669"/>
    <property type="project" value="UniProtKB-EC"/>
</dbReference>
<comment type="catalytic activity">
    <reaction evidence="4">
        <text>O-succinyl-L-homoserine + L-cysteine = L,L-cystathionine + succinate + H(+)</text>
        <dbReference type="Rhea" id="RHEA:20397"/>
        <dbReference type="ChEBI" id="CHEBI:15378"/>
        <dbReference type="ChEBI" id="CHEBI:30031"/>
        <dbReference type="ChEBI" id="CHEBI:35235"/>
        <dbReference type="ChEBI" id="CHEBI:57661"/>
        <dbReference type="ChEBI" id="CHEBI:58161"/>
        <dbReference type="EC" id="2.5.1.48"/>
    </reaction>
</comment>
<dbReference type="STRING" id="310782.SAMN05216499_101335"/>
<evidence type="ECO:0000256" key="2">
    <source>
        <dbReference type="ARBA" id="ARBA00009077"/>
    </source>
</evidence>
<evidence type="ECO:0000256" key="4">
    <source>
        <dbReference type="ARBA" id="ARBA00051441"/>
    </source>
</evidence>
<dbReference type="GO" id="GO:0004123">
    <property type="term" value="F:cystathionine gamma-lyase activity"/>
    <property type="evidence" value="ECO:0007669"/>
    <property type="project" value="TreeGrafter"/>
</dbReference>